<dbReference type="AlphaFoldDB" id="A0AAW9QVM3"/>
<organism evidence="2 3">
    <name type="scientific">Pannus brasiliensis CCIBt3594</name>
    <dbReference type="NCBI Taxonomy" id="1427578"/>
    <lineage>
        <taxon>Bacteria</taxon>
        <taxon>Bacillati</taxon>
        <taxon>Cyanobacteriota</taxon>
        <taxon>Cyanophyceae</taxon>
        <taxon>Oscillatoriophycideae</taxon>
        <taxon>Chroococcales</taxon>
        <taxon>Microcystaceae</taxon>
        <taxon>Pannus</taxon>
    </lineage>
</organism>
<feature type="region of interest" description="Disordered" evidence="1">
    <location>
        <begin position="152"/>
        <end position="184"/>
    </location>
</feature>
<gene>
    <name evidence="2" type="ORF">V0288_19925</name>
</gene>
<dbReference type="InterPro" id="IPR019657">
    <property type="entry name" value="ComFB"/>
</dbReference>
<dbReference type="EMBL" id="JBAFSM010000048">
    <property type="protein sequence ID" value="MEG3439405.1"/>
    <property type="molecule type" value="Genomic_DNA"/>
</dbReference>
<proteinExistence type="predicted"/>
<dbReference type="RefSeq" id="WP_332866892.1">
    <property type="nucleotide sequence ID" value="NZ_JBAFSM010000048.1"/>
</dbReference>
<reference evidence="2 3" key="1">
    <citation type="submission" date="2024-01" db="EMBL/GenBank/DDBJ databases">
        <title>Genomic insights into the taxonomy and metabolism of the cyanobacterium Pannus brasiliensis CCIBt3594.</title>
        <authorList>
            <person name="Machado M."/>
            <person name="Botero N.B."/>
            <person name="Andreote A.P.D."/>
            <person name="Feitosa A.M.T."/>
            <person name="Popin R."/>
            <person name="Sivonen K."/>
            <person name="Fiore M.F."/>
        </authorList>
    </citation>
    <scope>NUCLEOTIDE SEQUENCE [LARGE SCALE GENOMIC DNA]</scope>
    <source>
        <strain evidence="2 3">CCIBt3594</strain>
    </source>
</reference>
<evidence type="ECO:0000313" key="2">
    <source>
        <dbReference type="EMBL" id="MEG3439405.1"/>
    </source>
</evidence>
<accession>A0AAW9QVM3</accession>
<dbReference type="Proteomes" id="UP001328733">
    <property type="component" value="Unassembled WGS sequence"/>
</dbReference>
<feature type="compositionally biased region" description="Basic and acidic residues" evidence="1">
    <location>
        <begin position="159"/>
        <end position="184"/>
    </location>
</feature>
<keyword evidence="3" id="KW-1185">Reference proteome</keyword>
<name>A0AAW9QVM3_9CHRO</name>
<evidence type="ECO:0000256" key="1">
    <source>
        <dbReference type="SAM" id="MobiDB-lite"/>
    </source>
</evidence>
<sequence length="184" mass="21429">MNRQENLPKIHLNVMEELVREEIDRQLRAYPPSLTHYIDRVEVATYALNRLPPLYASSQKGKHHQKAIALQKYREQIQNATRQGIAAVRRDPLRSSSPLVSTQELNYRNAERALMKIQEVFERDLGVYYPLSWENLPAEVCRAISRIRRTRAAVTDVSGDPRERFSRSRATGRELPPRDEWSHG</sequence>
<comment type="caution">
    <text evidence="2">The sequence shown here is derived from an EMBL/GenBank/DDBJ whole genome shotgun (WGS) entry which is preliminary data.</text>
</comment>
<dbReference type="Pfam" id="PF10719">
    <property type="entry name" value="ComFB"/>
    <property type="match status" value="1"/>
</dbReference>
<protein>
    <submittedName>
        <fullName evidence="2">Late competence development ComFB family protein</fullName>
    </submittedName>
</protein>
<evidence type="ECO:0000313" key="3">
    <source>
        <dbReference type="Proteomes" id="UP001328733"/>
    </source>
</evidence>